<organism evidence="1 2">
    <name type="scientific">Acinetobacter defluvii</name>
    <dbReference type="NCBI Taxonomy" id="1871111"/>
    <lineage>
        <taxon>Bacteria</taxon>
        <taxon>Pseudomonadati</taxon>
        <taxon>Pseudomonadota</taxon>
        <taxon>Gammaproteobacteria</taxon>
        <taxon>Moraxellales</taxon>
        <taxon>Moraxellaceae</taxon>
        <taxon>Acinetobacter</taxon>
    </lineage>
</organism>
<name>A0A2S2FE64_9GAMM</name>
<dbReference type="Proteomes" id="UP000245977">
    <property type="component" value="Chromosome"/>
</dbReference>
<dbReference type="OrthoDB" id="6692472at2"/>
<evidence type="ECO:0000313" key="1">
    <source>
        <dbReference type="EMBL" id="AWL29257.1"/>
    </source>
</evidence>
<gene>
    <name evidence="1" type="ORF">DJ533_12115</name>
</gene>
<dbReference type="RefSeq" id="WP_065992733.1">
    <property type="nucleotide sequence ID" value="NZ_CP029397.2"/>
</dbReference>
<dbReference type="AlphaFoldDB" id="A0A2S2FE64"/>
<evidence type="ECO:0000313" key="2">
    <source>
        <dbReference type="Proteomes" id="UP000245977"/>
    </source>
</evidence>
<dbReference type="KEGG" id="adv:DJ533_12115"/>
<sequence length="84" mass="9749">MNDWKKLRARYGSTKQYKKRIAVFPSQVEEFSNWLIDNGADVYAHLAQDEILRFRMDGEYGIVWRTGAGNLIAHNCAEKWGANQ</sequence>
<dbReference type="STRING" id="1871111.GCA_001704615_01395"/>
<dbReference type="EMBL" id="CP029397">
    <property type="protein sequence ID" value="AWL29257.1"/>
    <property type="molecule type" value="Genomic_DNA"/>
</dbReference>
<protein>
    <submittedName>
        <fullName evidence="1">Uncharacterized protein</fullName>
    </submittedName>
</protein>
<accession>A0A2S2FE64</accession>
<proteinExistence type="predicted"/>
<keyword evidence="2" id="KW-1185">Reference proteome</keyword>
<reference evidence="1" key="1">
    <citation type="submission" date="2019-08" db="EMBL/GenBank/DDBJ databases">
        <title>The complete genome of Acinetobacter defluvii strain WCHAD010030.</title>
        <authorList>
            <person name="Hu Y."/>
            <person name="Qin J."/>
            <person name="Feng Y."/>
            <person name="Zong Z."/>
        </authorList>
    </citation>
    <scope>NUCLEOTIDE SEQUENCE</scope>
    <source>
        <strain evidence="1">WCHA30</strain>
    </source>
</reference>